<dbReference type="InterPro" id="IPR048361">
    <property type="entry name" value="Vps52_C"/>
</dbReference>
<reference evidence="8" key="2">
    <citation type="submission" date="2020-11" db="EMBL/GenBank/DDBJ databases">
        <authorList>
            <person name="Cecchin M."/>
            <person name="Marcolungo L."/>
            <person name="Rossato M."/>
            <person name="Girolomoni L."/>
            <person name="Cosentino E."/>
            <person name="Cuine S."/>
            <person name="Li-Beisson Y."/>
            <person name="Delledonne M."/>
            <person name="Ballottari M."/>
        </authorList>
    </citation>
    <scope>NUCLEOTIDE SEQUENCE</scope>
    <source>
        <strain evidence="8">211/11P</strain>
        <tissue evidence="8">Whole cell</tissue>
    </source>
</reference>
<evidence type="ECO:0000256" key="2">
    <source>
        <dbReference type="ARBA" id="ARBA00008180"/>
    </source>
</evidence>
<keyword evidence="4" id="KW-0653">Protein transport</keyword>
<keyword evidence="9" id="KW-1185">Reference proteome</keyword>
<dbReference type="GO" id="GO:0015031">
    <property type="term" value="P:protein transport"/>
    <property type="evidence" value="ECO:0007669"/>
    <property type="project" value="UniProtKB-KW"/>
</dbReference>
<comment type="caution">
    <text evidence="8">The sequence shown here is derived from an EMBL/GenBank/DDBJ whole genome shotgun (WGS) entry which is preliminary data.</text>
</comment>
<dbReference type="GO" id="GO:0006896">
    <property type="term" value="P:Golgi to vacuole transport"/>
    <property type="evidence" value="ECO:0007669"/>
    <property type="project" value="TreeGrafter"/>
</dbReference>
<organism evidence="8 9">
    <name type="scientific">Chlorella vulgaris</name>
    <name type="common">Green alga</name>
    <dbReference type="NCBI Taxonomy" id="3077"/>
    <lineage>
        <taxon>Eukaryota</taxon>
        <taxon>Viridiplantae</taxon>
        <taxon>Chlorophyta</taxon>
        <taxon>core chlorophytes</taxon>
        <taxon>Trebouxiophyceae</taxon>
        <taxon>Chlorellales</taxon>
        <taxon>Chlorellaceae</taxon>
        <taxon>Chlorella clade</taxon>
        <taxon>Chlorella</taxon>
    </lineage>
</organism>
<dbReference type="InterPro" id="IPR048319">
    <property type="entry name" value="Vps52_CC"/>
</dbReference>
<feature type="domain" description="Vps52 coiled-coil" evidence="6">
    <location>
        <begin position="89"/>
        <end position="261"/>
    </location>
</feature>
<evidence type="ECO:0000313" key="8">
    <source>
        <dbReference type="EMBL" id="KAI3423901.1"/>
    </source>
</evidence>
<evidence type="ECO:0000259" key="6">
    <source>
        <dbReference type="Pfam" id="PF04129"/>
    </source>
</evidence>
<evidence type="ECO:0000256" key="3">
    <source>
        <dbReference type="ARBA" id="ARBA00022448"/>
    </source>
</evidence>
<dbReference type="GO" id="GO:0000938">
    <property type="term" value="C:GARP complex"/>
    <property type="evidence" value="ECO:0007669"/>
    <property type="project" value="TreeGrafter"/>
</dbReference>
<evidence type="ECO:0000256" key="5">
    <source>
        <dbReference type="ARBA" id="ARBA00023034"/>
    </source>
</evidence>
<evidence type="ECO:0000259" key="7">
    <source>
        <dbReference type="Pfam" id="PF20655"/>
    </source>
</evidence>
<comment type="similarity">
    <text evidence="2">Belongs to the VPS52 family.</text>
</comment>
<proteinExistence type="inferred from homology"/>
<reference evidence="8" key="1">
    <citation type="journal article" date="2019" name="Plant J.">
        <title>Chlorella vulgaris genome assembly and annotation reveals the molecular basis for metabolic acclimation to high light conditions.</title>
        <authorList>
            <person name="Cecchin M."/>
            <person name="Marcolungo L."/>
            <person name="Rossato M."/>
            <person name="Girolomoni L."/>
            <person name="Cosentino E."/>
            <person name="Cuine S."/>
            <person name="Li-Beisson Y."/>
            <person name="Delledonne M."/>
            <person name="Ballottari M."/>
        </authorList>
    </citation>
    <scope>NUCLEOTIDE SEQUENCE</scope>
    <source>
        <strain evidence="8">211/11P</strain>
    </source>
</reference>
<gene>
    <name evidence="8" type="ORF">D9Q98_009735</name>
</gene>
<feature type="domain" description="Vps52 C-terminal" evidence="7">
    <location>
        <begin position="284"/>
        <end position="573"/>
    </location>
</feature>
<keyword evidence="3" id="KW-0813">Transport</keyword>
<name>A0A9D4TEZ3_CHLVU</name>
<evidence type="ECO:0000313" key="9">
    <source>
        <dbReference type="Proteomes" id="UP001055712"/>
    </source>
</evidence>
<protein>
    <submittedName>
        <fullName evidence="8">Uncharacterized protein</fullName>
    </submittedName>
</protein>
<sequence length="738" mass="81164">MGASDVAGSVQGDALRLDSSLAEEEDGSLPLLLDITTEQLSLAGIEKEIEAFADSEVLRAILDQGVDPREYSRQYEAKLRQAEVASVQDYIAESDSLTALHSQIKDCDGILEGMEGMLGKFQSDLGNISSEIRSLQEQSSSMSVRLKNRRTVQQRLETFIEHVSIPPQLIFGIVQGEMGDEFVAHLEALAAKLQYVGQDDTARFSAAYRDVAPELERLKLKAVARCREHLMQRIYDMRRPKTNLQIKQGVLLKYRYMAAFLRQHAPDIYSEVRGAYVDKVGQKMLDLFRAYWAAMEKLEEVIVTAADALGAPEGPASSGLSLGSLFQRQPAAGAAGGAPGSRAEVYTLRDRAGVLAQLEAPPLVLHVAEAEHKRFPFEVLFRSLNRLLMDTAAHEYLFCLDMWGDEAAYRDVFTPILSFVETSLAAALQELVDPLAVMLMIRINRENTLAMSRRRVPALDGYFDRINLALWPRLKALFDLQLASIKALHPTQSSVECRLHILAERYAHLTASMLLLHADFSDGPLDTNIDRLRYAVMNLLLHLSRQLSAKGRGTVFLILNFSFVIGVLKEAQAKGLPATPGTLSTGAETTGGLGNAGQALLKEFEDSLARCTSLYTDDQLSRLAPQLVSFVKRGEAAASSVPGGQPVPGFSPAEAAPVAADFSQKWQSVVEAINREVGKDFGATLAGRSVLQTAFTQLLLHYNRFLELCKRQGGDGVAVVQQAVTLPSIMYFIKQFSR</sequence>
<dbReference type="InterPro" id="IPR007258">
    <property type="entry name" value="Vps52"/>
</dbReference>
<keyword evidence="5" id="KW-0333">Golgi apparatus</keyword>
<evidence type="ECO:0000256" key="1">
    <source>
        <dbReference type="ARBA" id="ARBA00004601"/>
    </source>
</evidence>
<evidence type="ECO:0000256" key="4">
    <source>
        <dbReference type="ARBA" id="ARBA00022927"/>
    </source>
</evidence>
<accession>A0A9D4TEZ3</accession>
<comment type="subcellular location">
    <subcellularLocation>
        <location evidence="1">Golgi apparatus</location>
        <location evidence="1">trans-Golgi network</location>
    </subcellularLocation>
</comment>
<dbReference type="Pfam" id="PF20655">
    <property type="entry name" value="Vps52_C"/>
    <property type="match status" value="1"/>
</dbReference>
<dbReference type="GO" id="GO:0032456">
    <property type="term" value="P:endocytic recycling"/>
    <property type="evidence" value="ECO:0007669"/>
    <property type="project" value="TreeGrafter"/>
</dbReference>
<dbReference type="Proteomes" id="UP001055712">
    <property type="component" value="Unassembled WGS sequence"/>
</dbReference>
<dbReference type="GO" id="GO:0019905">
    <property type="term" value="F:syntaxin binding"/>
    <property type="evidence" value="ECO:0007669"/>
    <property type="project" value="TreeGrafter"/>
</dbReference>
<dbReference type="GO" id="GO:0042147">
    <property type="term" value="P:retrograde transport, endosome to Golgi"/>
    <property type="evidence" value="ECO:0007669"/>
    <property type="project" value="TreeGrafter"/>
</dbReference>
<dbReference type="GO" id="GO:0005829">
    <property type="term" value="C:cytosol"/>
    <property type="evidence" value="ECO:0007669"/>
    <property type="project" value="GOC"/>
</dbReference>
<dbReference type="Pfam" id="PF04129">
    <property type="entry name" value="Vps52_CC"/>
    <property type="match status" value="1"/>
</dbReference>
<dbReference type="EMBL" id="SIDB01000014">
    <property type="protein sequence ID" value="KAI3423901.1"/>
    <property type="molecule type" value="Genomic_DNA"/>
</dbReference>
<dbReference type="PANTHER" id="PTHR14190">
    <property type="entry name" value="SUPPRESSOR OF ACTIN MUTATIONS 2/VACUOLAR PROTEIN SORTING 52"/>
    <property type="match status" value="1"/>
</dbReference>
<dbReference type="PANTHER" id="PTHR14190:SF7">
    <property type="entry name" value="VACUOLAR PROTEIN SORTING-ASSOCIATED PROTEIN 52 HOMOLOG"/>
    <property type="match status" value="1"/>
</dbReference>
<dbReference type="AlphaFoldDB" id="A0A9D4TEZ3"/>
<dbReference type="OrthoDB" id="19482at2759"/>